<dbReference type="Pfam" id="PF02033">
    <property type="entry name" value="RBFA"/>
    <property type="match status" value="1"/>
</dbReference>
<dbReference type="GO" id="GO:0005829">
    <property type="term" value="C:cytosol"/>
    <property type="evidence" value="ECO:0007669"/>
    <property type="project" value="TreeGrafter"/>
</dbReference>
<name>A0A506ULT0_9PROT</name>
<comment type="caution">
    <text evidence="4">The sequence shown here is derived from an EMBL/GenBank/DDBJ whole genome shotgun (WGS) entry which is preliminary data.</text>
</comment>
<dbReference type="NCBIfam" id="TIGR00082">
    <property type="entry name" value="rbfA"/>
    <property type="match status" value="1"/>
</dbReference>
<dbReference type="HAMAP" id="MF_00003">
    <property type="entry name" value="RbfA"/>
    <property type="match status" value="1"/>
</dbReference>
<protein>
    <recommendedName>
        <fullName evidence="2">Ribosome-binding factor A</fullName>
    </recommendedName>
</protein>
<comment type="subunit">
    <text evidence="2">Monomer. Binds 30S ribosomal subunits, but not 50S ribosomal subunits or 70S ribosomes.</text>
</comment>
<comment type="subcellular location">
    <subcellularLocation>
        <location evidence="2">Cytoplasm</location>
    </subcellularLocation>
</comment>
<dbReference type="PROSITE" id="PS01319">
    <property type="entry name" value="RBFA"/>
    <property type="match status" value="1"/>
</dbReference>
<keyword evidence="1 2" id="KW-0690">Ribosome biogenesis</keyword>
<reference evidence="4 5" key="1">
    <citation type="submission" date="2019-03" db="EMBL/GenBank/DDBJ databases">
        <title>The complete genome sequence of Neokomagataea sp. Jb2 NBRC113641.</title>
        <authorList>
            <person name="Chua K.-O."/>
            <person name="Chan K.-G."/>
            <person name="See-Too W.-S."/>
        </authorList>
    </citation>
    <scope>NUCLEOTIDE SEQUENCE [LARGE SCALE GENOMIC DNA]</scope>
    <source>
        <strain evidence="4 5">Jb2</strain>
    </source>
</reference>
<gene>
    <name evidence="2 4" type="primary">rbfA</name>
    <name evidence="4" type="ORF">E3202_07285</name>
</gene>
<dbReference type="GO" id="GO:0030490">
    <property type="term" value="P:maturation of SSU-rRNA"/>
    <property type="evidence" value="ECO:0007669"/>
    <property type="project" value="UniProtKB-UniRule"/>
</dbReference>
<organism evidence="4 5">
    <name type="scientific">Oecophyllibacter saccharovorans</name>
    <dbReference type="NCBI Taxonomy" id="2558360"/>
    <lineage>
        <taxon>Bacteria</taxon>
        <taxon>Pseudomonadati</taxon>
        <taxon>Pseudomonadota</taxon>
        <taxon>Alphaproteobacteria</taxon>
        <taxon>Acetobacterales</taxon>
        <taxon>Acetobacteraceae</taxon>
        <taxon>Oecophyllibacter</taxon>
    </lineage>
</organism>
<dbReference type="InterPro" id="IPR023799">
    <property type="entry name" value="RbfA_dom_sf"/>
</dbReference>
<dbReference type="SUPFAM" id="SSF89919">
    <property type="entry name" value="Ribosome-binding factor A, RbfA"/>
    <property type="match status" value="1"/>
</dbReference>
<dbReference type="InterPro" id="IPR000238">
    <property type="entry name" value="RbfA"/>
</dbReference>
<keyword evidence="5" id="KW-1185">Reference proteome</keyword>
<proteinExistence type="inferred from homology"/>
<feature type="region of interest" description="Disordered" evidence="3">
    <location>
        <begin position="1"/>
        <end position="34"/>
    </location>
</feature>
<dbReference type="Proteomes" id="UP000315037">
    <property type="component" value="Unassembled WGS sequence"/>
</dbReference>
<comment type="function">
    <text evidence="2">One of several proteins that assist in the late maturation steps of the functional core of the 30S ribosomal subunit. Associates with free 30S ribosomal subunits (but not with 30S subunits that are part of 70S ribosomes or polysomes). Required for efficient processing of 16S rRNA. May interact with the 5'-terminal helix region of 16S rRNA.</text>
</comment>
<dbReference type="PANTHER" id="PTHR33515:SF1">
    <property type="entry name" value="RIBOSOME-BINDING FACTOR A, CHLOROPLASTIC-RELATED"/>
    <property type="match status" value="1"/>
</dbReference>
<dbReference type="InterPro" id="IPR020053">
    <property type="entry name" value="Ribosome-bd_factorA_CS"/>
</dbReference>
<evidence type="ECO:0000313" key="4">
    <source>
        <dbReference type="EMBL" id="TPW34296.1"/>
    </source>
</evidence>
<dbReference type="NCBIfam" id="NF001802">
    <property type="entry name" value="PRK00521.2-5"/>
    <property type="match status" value="1"/>
</dbReference>
<evidence type="ECO:0000256" key="3">
    <source>
        <dbReference type="SAM" id="MobiDB-lite"/>
    </source>
</evidence>
<comment type="similarity">
    <text evidence="2">Belongs to the RbfA family.</text>
</comment>
<evidence type="ECO:0000256" key="1">
    <source>
        <dbReference type="ARBA" id="ARBA00022517"/>
    </source>
</evidence>
<dbReference type="EMBL" id="SORZ01000002">
    <property type="protein sequence ID" value="TPW34296.1"/>
    <property type="molecule type" value="Genomic_DNA"/>
</dbReference>
<keyword evidence="2" id="KW-0963">Cytoplasm</keyword>
<evidence type="ECO:0000313" key="5">
    <source>
        <dbReference type="Proteomes" id="UP000315037"/>
    </source>
</evidence>
<dbReference type="AlphaFoldDB" id="A0A506ULT0"/>
<dbReference type="GO" id="GO:0043024">
    <property type="term" value="F:ribosomal small subunit binding"/>
    <property type="evidence" value="ECO:0007669"/>
    <property type="project" value="TreeGrafter"/>
</dbReference>
<sequence length="154" mass="17176">MLRDGRGAGVSKPSDFSHHRESAPAGAPSTRQLRIGEEIRRSLAELFSRTEFRDPELHDVQLTVTEVRVSPDLKHATVFVSRLGLGSSDVTPLLPALKRVAPWLRTQLAHKLRLRSVPDLHFQSDESLDHAMEVDTLLRSPEVSRDLDSADPQS</sequence>
<dbReference type="PANTHER" id="PTHR33515">
    <property type="entry name" value="RIBOSOME-BINDING FACTOR A, CHLOROPLASTIC-RELATED"/>
    <property type="match status" value="1"/>
</dbReference>
<dbReference type="RefSeq" id="WP_165600907.1">
    <property type="nucleotide sequence ID" value="NZ_SORZ01000002.1"/>
</dbReference>
<evidence type="ECO:0000256" key="2">
    <source>
        <dbReference type="HAMAP-Rule" id="MF_00003"/>
    </source>
</evidence>
<dbReference type="InterPro" id="IPR015946">
    <property type="entry name" value="KH_dom-like_a/b"/>
</dbReference>
<accession>A0A506ULT0</accession>
<dbReference type="Gene3D" id="3.30.300.20">
    <property type="match status" value="1"/>
</dbReference>